<proteinExistence type="predicted"/>
<dbReference type="AlphaFoldDB" id="A0A6L2KRQ2"/>
<accession>A0A6L2KRQ2</accession>
<gene>
    <name evidence="1" type="ORF">Tci_024209</name>
</gene>
<comment type="caution">
    <text evidence="1">The sequence shown here is derived from an EMBL/GenBank/DDBJ whole genome shotgun (WGS) entry which is preliminary data.</text>
</comment>
<dbReference type="EMBL" id="BKCJ010002985">
    <property type="protein sequence ID" value="GEU52231.1"/>
    <property type="molecule type" value="Genomic_DNA"/>
</dbReference>
<evidence type="ECO:0000313" key="1">
    <source>
        <dbReference type="EMBL" id="GEU52231.1"/>
    </source>
</evidence>
<sequence length="218" mass="25043">MVPPLSPDYDVDVTTRSRLTLIKTIRNKIKNNVRGKLFRKTCFASWLDVNDPRENVLLVHYFIYYQLKCREGDIAKISQKLEIFAFEHLIDLRMVLIPNADSLEETFADVIYEDTKRNHQEASLMASPNEDDKTGVNLLKLFDGEKGSHGEKTSGQGPHMLSNSVDFPSYLGSFGNEFELPKWNFEFGSSFGVVLLEDHRLSYTGRWDVNMTEMEHGD</sequence>
<protein>
    <submittedName>
        <fullName evidence="1">Uncharacterized protein</fullName>
    </submittedName>
</protein>
<organism evidence="1">
    <name type="scientific">Tanacetum cinerariifolium</name>
    <name type="common">Dalmatian daisy</name>
    <name type="synonym">Chrysanthemum cinerariifolium</name>
    <dbReference type="NCBI Taxonomy" id="118510"/>
    <lineage>
        <taxon>Eukaryota</taxon>
        <taxon>Viridiplantae</taxon>
        <taxon>Streptophyta</taxon>
        <taxon>Embryophyta</taxon>
        <taxon>Tracheophyta</taxon>
        <taxon>Spermatophyta</taxon>
        <taxon>Magnoliopsida</taxon>
        <taxon>eudicotyledons</taxon>
        <taxon>Gunneridae</taxon>
        <taxon>Pentapetalae</taxon>
        <taxon>asterids</taxon>
        <taxon>campanulids</taxon>
        <taxon>Asterales</taxon>
        <taxon>Asteraceae</taxon>
        <taxon>Asteroideae</taxon>
        <taxon>Anthemideae</taxon>
        <taxon>Anthemidinae</taxon>
        <taxon>Tanacetum</taxon>
    </lineage>
</organism>
<reference evidence="1" key="1">
    <citation type="journal article" date="2019" name="Sci. Rep.">
        <title>Draft genome of Tanacetum cinerariifolium, the natural source of mosquito coil.</title>
        <authorList>
            <person name="Yamashiro T."/>
            <person name="Shiraishi A."/>
            <person name="Satake H."/>
            <person name="Nakayama K."/>
        </authorList>
    </citation>
    <scope>NUCLEOTIDE SEQUENCE</scope>
</reference>
<name>A0A6L2KRQ2_TANCI</name>